<sequence length="749" mass="87802">MIRNLIKNYFDFSFKKKNLNIISSYSINFISIMKHLNFNYILILFITPIFLYWFNSGLIFFNSIFKVHHESWNLIFQTDSILNKLKIYFFLLPLYIVSFLYSLVMWYYNYIIDFILFTENLSTLSFIDYIIYNTLLLDKFEDFNLIMCFKQILLNFNLKQLNINIINDYPIIIWTGLLFLFTTIFSLIGLSYLGLYGVFILNLASILLFWISMLYYFNLIVSENYYYYISLGKWMYLSNGYRISFDLLIDLTSISFSFLTLTIGVFVYIYTFSYFRYEPLVERLILFLNSFMISMILLVSSGNFIVLFLGWELIGLTSFFLINFWSTRVGTLKAAFKAFSFNKLSDLFLFFAILIIFSTTYNLDILSFNTQIYLYESYNIDIFYWSINLVEIISFFFISCAFIKSAQFGAHIWLPDSMEAPVPASALIHSATLVSAGIYLLLRLSPLFELSKYAYFILPLIGSLTAFYGGLVSAFQSDTKKTLAYSTISHCGFLMVSYSTGVLEFVILYLYVHGFFKAATFLCVGNVNRFNRNIQDFKRMGGFYKYLPFECLASFVCMMNLSGLPLTLGFYIKHLLFIGLVESYTLYPIIFSSLILGAIAGVFYSYRLFYSIFFDTKKGKKTIYLQANRNNLNSKFYSNTSLASNISIILLVFISYIVTLYLYNTTLNNFYNLSDLKSIYINNAYSYYYKPDLNFLNTVSILNWFVIILLISVIFINWRKSYYSTKSLDSLAKLILFSFFFFLFSKYIL</sequence>
<dbReference type="GO" id="GO:0008137">
    <property type="term" value="F:NADH dehydrogenase (ubiquinone) activity"/>
    <property type="evidence" value="ECO:0007669"/>
    <property type="project" value="InterPro"/>
</dbReference>
<feature type="transmembrane region" description="Helical" evidence="5">
    <location>
        <begin position="506"/>
        <end position="525"/>
    </location>
</feature>
<reference evidence="7" key="1">
    <citation type="journal article" date="2007" name="PLoS ONE">
        <title>Complete mitochondrial genome sequence of three tetrahymena species reveals mutation hot spots and accelerated nonsynonymous substitutions in Ymf genes.</title>
        <authorList>
            <person name="Moradian M.M."/>
            <person name="Beglaryan D."/>
            <person name="Skozylas J.M."/>
            <person name="Kerikorian V."/>
        </authorList>
    </citation>
    <scope>NUCLEOTIDE SEQUENCE</scope>
    <source>
        <strain evidence="7">MP75</strain>
    </source>
</reference>
<evidence type="ECO:0000256" key="1">
    <source>
        <dbReference type="ARBA" id="ARBA00004141"/>
    </source>
</evidence>
<comment type="subcellular location">
    <subcellularLocation>
        <location evidence="1">Membrane</location>
        <topology evidence="1">Multi-pass membrane protein</topology>
    </subcellularLocation>
</comment>
<feature type="transmembrane region" description="Helical" evidence="5">
    <location>
        <begin position="546"/>
        <end position="572"/>
    </location>
</feature>
<proteinExistence type="predicted"/>
<feature type="transmembrane region" description="Helical" evidence="5">
    <location>
        <begin position="642"/>
        <end position="663"/>
    </location>
</feature>
<dbReference type="GeneID" id="4271404"/>
<feature type="transmembrane region" description="Helical" evidence="5">
    <location>
        <begin position="305"/>
        <end position="326"/>
    </location>
</feature>
<feature type="transmembrane region" description="Helical" evidence="5">
    <location>
        <begin position="695"/>
        <end position="718"/>
    </location>
</feature>
<dbReference type="EMBL" id="DQ927303">
    <property type="protein sequence ID" value="ABI51657.1"/>
    <property type="molecule type" value="Genomic_DNA"/>
</dbReference>
<feature type="transmembrane region" description="Helical" evidence="5">
    <location>
        <begin position="171"/>
        <end position="195"/>
    </location>
</feature>
<feature type="transmembrane region" description="Helical" evidence="5">
    <location>
        <begin position="383"/>
        <end position="403"/>
    </location>
</feature>
<protein>
    <submittedName>
        <fullName evidence="7">NADH dehydrogenase subunit 5</fullName>
    </submittedName>
</protein>
<geneLocation type="mitochondrion" evidence="7"/>
<name>Q09F94_TETMA</name>
<dbReference type="InterPro" id="IPR001750">
    <property type="entry name" value="ND/Mrp_TM"/>
</dbReference>
<accession>Q09F94</accession>
<evidence type="ECO:0000256" key="5">
    <source>
        <dbReference type="SAM" id="Phobius"/>
    </source>
</evidence>
<dbReference type="AlphaFoldDB" id="Q09F94"/>
<feature type="domain" description="NADH:quinone oxidoreductase/Mrp antiporter transmembrane" evidence="6">
    <location>
        <begin position="301"/>
        <end position="591"/>
    </location>
</feature>
<dbReference type="Pfam" id="PF00361">
    <property type="entry name" value="Proton_antipo_M"/>
    <property type="match status" value="1"/>
</dbReference>
<feature type="transmembrane region" description="Helical" evidence="5">
    <location>
        <begin position="280"/>
        <end position="299"/>
    </location>
</feature>
<evidence type="ECO:0000313" key="7">
    <source>
        <dbReference type="EMBL" id="ABI51657.1"/>
    </source>
</evidence>
<feature type="transmembrane region" description="Helical" evidence="5">
    <location>
        <begin position="247"/>
        <end position="268"/>
    </location>
</feature>
<dbReference type="PRINTS" id="PR01435">
    <property type="entry name" value="NPOXDRDTASE5"/>
</dbReference>
<feature type="transmembrane region" description="Helical" evidence="5">
    <location>
        <begin position="584"/>
        <end position="610"/>
    </location>
</feature>
<evidence type="ECO:0000256" key="2">
    <source>
        <dbReference type="ARBA" id="ARBA00022692"/>
    </source>
</evidence>
<dbReference type="GO" id="GO:0015990">
    <property type="term" value="P:electron transport coupled proton transport"/>
    <property type="evidence" value="ECO:0007669"/>
    <property type="project" value="TreeGrafter"/>
</dbReference>
<organism evidence="7">
    <name type="scientific">Tetrahymena malaccensis</name>
    <dbReference type="NCBI Taxonomy" id="5901"/>
    <lineage>
        <taxon>Eukaryota</taxon>
        <taxon>Sar</taxon>
        <taxon>Alveolata</taxon>
        <taxon>Ciliophora</taxon>
        <taxon>Intramacronucleata</taxon>
        <taxon>Oligohymenophorea</taxon>
        <taxon>Hymenostomatida</taxon>
        <taxon>Tetrahymenina</taxon>
        <taxon>Tetrahymenidae</taxon>
        <taxon>Tetrahymena</taxon>
    </lineage>
</organism>
<feature type="transmembrane region" description="Helical" evidence="5">
    <location>
        <begin position="207"/>
        <end position="227"/>
    </location>
</feature>
<feature type="transmembrane region" description="Helical" evidence="5">
    <location>
        <begin position="114"/>
        <end position="132"/>
    </location>
</feature>
<dbReference type="PRINTS" id="PR01434">
    <property type="entry name" value="NADHDHGNASE5"/>
</dbReference>
<dbReference type="PANTHER" id="PTHR42829:SF2">
    <property type="entry name" value="NADH-UBIQUINONE OXIDOREDUCTASE CHAIN 5"/>
    <property type="match status" value="1"/>
</dbReference>
<feature type="transmembrane region" description="Helical" evidence="5">
    <location>
        <begin position="85"/>
        <end position="107"/>
    </location>
</feature>
<dbReference type="PANTHER" id="PTHR42829">
    <property type="entry name" value="NADH-UBIQUINONE OXIDOREDUCTASE CHAIN 5"/>
    <property type="match status" value="1"/>
</dbReference>
<feature type="transmembrane region" description="Helical" evidence="5">
    <location>
        <begin position="40"/>
        <end position="65"/>
    </location>
</feature>
<feature type="transmembrane region" description="Helical" evidence="5">
    <location>
        <begin position="730"/>
        <end position="748"/>
    </location>
</feature>
<dbReference type="GO" id="GO:0003954">
    <property type="term" value="F:NADH dehydrogenase activity"/>
    <property type="evidence" value="ECO:0007669"/>
    <property type="project" value="TreeGrafter"/>
</dbReference>
<evidence type="ECO:0000259" key="6">
    <source>
        <dbReference type="Pfam" id="PF00361"/>
    </source>
</evidence>
<dbReference type="InterPro" id="IPR003945">
    <property type="entry name" value="NU5C-like"/>
</dbReference>
<evidence type="ECO:0000256" key="4">
    <source>
        <dbReference type="ARBA" id="ARBA00023136"/>
    </source>
</evidence>
<dbReference type="GO" id="GO:0016020">
    <property type="term" value="C:membrane"/>
    <property type="evidence" value="ECO:0007669"/>
    <property type="project" value="UniProtKB-SubCell"/>
</dbReference>
<gene>
    <name evidence="7" type="primary">nad5</name>
</gene>
<feature type="transmembrane region" description="Helical" evidence="5">
    <location>
        <begin position="482"/>
        <end position="500"/>
    </location>
</feature>
<feature type="transmembrane region" description="Helical" evidence="5">
    <location>
        <begin position="424"/>
        <end position="442"/>
    </location>
</feature>
<keyword evidence="3 5" id="KW-1133">Transmembrane helix</keyword>
<evidence type="ECO:0000256" key="3">
    <source>
        <dbReference type="ARBA" id="ARBA00022989"/>
    </source>
</evidence>
<feature type="transmembrane region" description="Helical" evidence="5">
    <location>
        <begin position="347"/>
        <end position="363"/>
    </location>
</feature>
<keyword evidence="7" id="KW-0496">Mitochondrion</keyword>
<dbReference type="GO" id="GO:0042773">
    <property type="term" value="P:ATP synthesis coupled electron transport"/>
    <property type="evidence" value="ECO:0007669"/>
    <property type="project" value="InterPro"/>
</dbReference>
<keyword evidence="4 5" id="KW-0472">Membrane</keyword>
<dbReference type="RefSeq" id="YP_740748.1">
    <property type="nucleotide sequence ID" value="NC_008337.1"/>
</dbReference>
<feature type="transmembrane region" description="Helical" evidence="5">
    <location>
        <begin position="454"/>
        <end position="475"/>
    </location>
</feature>
<keyword evidence="2 5" id="KW-0812">Transmembrane</keyword>